<reference evidence="9" key="2">
    <citation type="submission" date="2025-08" db="UniProtKB">
        <authorList>
            <consortium name="RefSeq"/>
        </authorList>
    </citation>
    <scope>IDENTIFICATION</scope>
    <source>
        <tissue evidence="9">Leaf</tissue>
    </source>
</reference>
<feature type="region of interest" description="Disordered" evidence="6">
    <location>
        <begin position="257"/>
        <end position="276"/>
    </location>
</feature>
<keyword evidence="2 5" id="KW-0863">Zinc-finger</keyword>
<evidence type="ECO:0000256" key="2">
    <source>
        <dbReference type="ARBA" id="ARBA00022771"/>
    </source>
</evidence>
<evidence type="ECO:0000256" key="6">
    <source>
        <dbReference type="SAM" id="MobiDB-lite"/>
    </source>
</evidence>
<feature type="zinc finger region" description="C3H1-type" evidence="5">
    <location>
        <begin position="113"/>
        <end position="140"/>
    </location>
</feature>
<dbReference type="Proteomes" id="UP000504610">
    <property type="component" value="Chromosome 1"/>
</dbReference>
<sequence length="392" mass="46524">MEETKERNLDLRSSKPDVRTDRRHKRDPRTWEGKRENNESGLRMNGPGQVRNHADVLKQPRDVEMQQQQLRRHDETEWKRVNKVKSGYKVRPGERICRSYLQTGLCDHGTNCLFNHPTCKFFRKGYCKDGSDCKFIHAKNNEAPRLPNNTTMRQALSSNLKILAEFSHPKERDGAEPMPQVISSPTFSFQPNEKEQRQAHEDPQEQRGNTEWQRYFEMGRRDAQDIVQKYRQRNITDSRRYFEMGMRDGQEIVQRHRQRETSDQQTQENVQEHRQRDITERQRYFEMGRRDGQEIVQQHRQRETSGRQRYLGEEKSEEQEQRLMATTSDRKFDERKHQTESSSMAARKSELVTSLQSVFKDDIAAGYKRTGIEHGEGGQRVEVEEIVRGTER</sequence>
<dbReference type="InterPro" id="IPR000571">
    <property type="entry name" value="Znf_CCCH"/>
</dbReference>
<keyword evidence="3 5" id="KW-0862">Zinc</keyword>
<dbReference type="AlphaFoldDB" id="A0A9W3BQZ4"/>
<protein>
    <submittedName>
        <fullName evidence="9">Zinc finger CCCH domain-containing protein 9</fullName>
    </submittedName>
</protein>
<feature type="compositionally biased region" description="Basic and acidic residues" evidence="6">
    <location>
        <begin position="28"/>
        <end position="38"/>
    </location>
</feature>
<dbReference type="PROSITE" id="PS50103">
    <property type="entry name" value="ZF_C3H1"/>
    <property type="match status" value="2"/>
</dbReference>
<dbReference type="SUPFAM" id="SSF90229">
    <property type="entry name" value="CCCH zinc finger"/>
    <property type="match status" value="2"/>
</dbReference>
<feature type="region of interest" description="Disordered" evidence="6">
    <location>
        <begin position="1"/>
        <end position="51"/>
    </location>
</feature>
<feature type="compositionally biased region" description="Polar residues" evidence="6">
    <location>
        <begin position="181"/>
        <end position="191"/>
    </location>
</feature>
<feature type="region of interest" description="Disordered" evidence="6">
    <location>
        <begin position="170"/>
        <end position="210"/>
    </location>
</feature>
<evidence type="ECO:0000256" key="3">
    <source>
        <dbReference type="ARBA" id="ARBA00022833"/>
    </source>
</evidence>
<dbReference type="Gene3D" id="4.10.1000.10">
    <property type="entry name" value="Zinc finger, CCCH-type"/>
    <property type="match status" value="1"/>
</dbReference>
<evidence type="ECO:0000256" key="5">
    <source>
        <dbReference type="PROSITE-ProRule" id="PRU00723"/>
    </source>
</evidence>
<feature type="zinc finger region" description="C3H1-type" evidence="5">
    <location>
        <begin position="91"/>
        <end position="112"/>
    </location>
</feature>
<feature type="domain" description="C3H1-type" evidence="7">
    <location>
        <begin position="91"/>
        <end position="112"/>
    </location>
</feature>
<dbReference type="GO" id="GO:0008270">
    <property type="term" value="F:zinc ion binding"/>
    <property type="evidence" value="ECO:0007669"/>
    <property type="project" value="UniProtKB-KW"/>
</dbReference>
<dbReference type="PANTHER" id="PTHR12506:SF76">
    <property type="entry name" value="C3H1-TYPE DOMAIN-CONTAINING PROTEIN"/>
    <property type="match status" value="1"/>
</dbReference>
<keyword evidence="8" id="KW-1185">Reference proteome</keyword>
<evidence type="ECO:0000259" key="7">
    <source>
        <dbReference type="PROSITE" id="PS50103"/>
    </source>
</evidence>
<dbReference type="GeneID" id="108859762"/>
<dbReference type="GO" id="GO:0003729">
    <property type="term" value="F:mRNA binding"/>
    <property type="evidence" value="ECO:0007669"/>
    <property type="project" value="TreeGrafter"/>
</dbReference>
<dbReference type="SMART" id="SM00356">
    <property type="entry name" value="ZnF_C3H1"/>
    <property type="match status" value="2"/>
</dbReference>
<feature type="compositionally biased region" description="Basic and acidic residues" evidence="6">
    <location>
        <begin position="328"/>
        <end position="339"/>
    </location>
</feature>
<keyword evidence="4" id="KW-0238">DNA-binding</keyword>
<proteinExistence type="predicted"/>
<gene>
    <name evidence="9" type="primary">LOC108859762</name>
</gene>
<feature type="region of interest" description="Disordered" evidence="6">
    <location>
        <begin position="294"/>
        <end position="349"/>
    </location>
</feature>
<dbReference type="GO" id="GO:0003677">
    <property type="term" value="F:DNA binding"/>
    <property type="evidence" value="ECO:0007669"/>
    <property type="project" value="UniProtKB-KW"/>
</dbReference>
<accession>A0A9W3BQZ4</accession>
<dbReference type="KEGG" id="rsz:108859762"/>
<feature type="compositionally biased region" description="Basic and acidic residues" evidence="6">
    <location>
        <begin position="300"/>
        <end position="321"/>
    </location>
</feature>
<feature type="compositionally biased region" description="Basic and acidic residues" evidence="6">
    <location>
        <begin position="192"/>
        <end position="205"/>
    </location>
</feature>
<name>A0A9W3BQZ4_RAPSA</name>
<feature type="compositionally biased region" description="Basic and acidic residues" evidence="6">
    <location>
        <begin position="1"/>
        <end position="20"/>
    </location>
</feature>
<dbReference type="Pfam" id="PF00642">
    <property type="entry name" value="zf-CCCH"/>
    <property type="match status" value="2"/>
</dbReference>
<evidence type="ECO:0000256" key="1">
    <source>
        <dbReference type="ARBA" id="ARBA00022723"/>
    </source>
</evidence>
<feature type="domain" description="C3H1-type" evidence="7">
    <location>
        <begin position="113"/>
        <end position="140"/>
    </location>
</feature>
<evidence type="ECO:0000313" key="9">
    <source>
        <dbReference type="RefSeq" id="XP_056841606.1"/>
    </source>
</evidence>
<dbReference type="InterPro" id="IPR036855">
    <property type="entry name" value="Znf_CCCH_sf"/>
</dbReference>
<dbReference type="OrthoDB" id="411372at2759"/>
<reference evidence="8" key="1">
    <citation type="journal article" date="2019" name="Database">
        <title>The radish genome database (RadishGD): an integrated information resource for radish genomics.</title>
        <authorList>
            <person name="Yu H.J."/>
            <person name="Baek S."/>
            <person name="Lee Y.J."/>
            <person name="Cho A."/>
            <person name="Mun J.H."/>
        </authorList>
    </citation>
    <scope>NUCLEOTIDE SEQUENCE [LARGE SCALE GENOMIC DNA]</scope>
    <source>
        <strain evidence="8">cv. WK10039</strain>
    </source>
</reference>
<dbReference type="PANTHER" id="PTHR12506">
    <property type="entry name" value="PROTEIN PHOSPHATASE RELATED"/>
    <property type="match status" value="1"/>
</dbReference>
<evidence type="ECO:0000256" key="4">
    <source>
        <dbReference type="ARBA" id="ARBA00023125"/>
    </source>
</evidence>
<dbReference type="InterPro" id="IPR050974">
    <property type="entry name" value="Plant_ZF_CCCH"/>
</dbReference>
<keyword evidence="1 5" id="KW-0479">Metal-binding</keyword>
<evidence type="ECO:0000313" key="8">
    <source>
        <dbReference type="Proteomes" id="UP000504610"/>
    </source>
</evidence>
<dbReference type="RefSeq" id="XP_056841606.1">
    <property type="nucleotide sequence ID" value="XM_056985626.1"/>
</dbReference>
<organism evidence="8 9">
    <name type="scientific">Raphanus sativus</name>
    <name type="common">Radish</name>
    <name type="synonym">Raphanus raphanistrum var. sativus</name>
    <dbReference type="NCBI Taxonomy" id="3726"/>
    <lineage>
        <taxon>Eukaryota</taxon>
        <taxon>Viridiplantae</taxon>
        <taxon>Streptophyta</taxon>
        <taxon>Embryophyta</taxon>
        <taxon>Tracheophyta</taxon>
        <taxon>Spermatophyta</taxon>
        <taxon>Magnoliopsida</taxon>
        <taxon>eudicotyledons</taxon>
        <taxon>Gunneridae</taxon>
        <taxon>Pentapetalae</taxon>
        <taxon>rosids</taxon>
        <taxon>malvids</taxon>
        <taxon>Brassicales</taxon>
        <taxon>Brassicaceae</taxon>
        <taxon>Brassiceae</taxon>
        <taxon>Raphanus</taxon>
    </lineage>
</organism>